<dbReference type="InterPro" id="IPR016102">
    <property type="entry name" value="Succinyl-CoA_synth-like"/>
</dbReference>
<dbReference type="GO" id="GO:0004776">
    <property type="term" value="F:succinate-CoA ligase (GDP-forming) activity"/>
    <property type="evidence" value="ECO:0007669"/>
    <property type="project" value="TreeGrafter"/>
</dbReference>
<comment type="caution">
    <text evidence="3">The sequence shown here is derived from an EMBL/GenBank/DDBJ whole genome shotgun (WGS) entry which is preliminary data.</text>
</comment>
<dbReference type="SUPFAM" id="SSF52210">
    <property type="entry name" value="Succinyl-CoA synthetase domains"/>
    <property type="match status" value="2"/>
</dbReference>
<protein>
    <submittedName>
        <fullName evidence="3">Succinyl-CoA synthetase alpha subunit</fullName>
    </submittedName>
</protein>
<dbReference type="Pfam" id="PF02629">
    <property type="entry name" value="CoA_binding"/>
    <property type="match status" value="1"/>
</dbReference>
<feature type="domain" description="CoA-binding" evidence="2">
    <location>
        <begin position="194"/>
        <end position="285"/>
    </location>
</feature>
<dbReference type="PANTHER" id="PTHR11117">
    <property type="entry name" value="SUCCINYL-COA LIGASE SUBUNIT ALPHA"/>
    <property type="match status" value="1"/>
</dbReference>
<organism evidence="3 4">
    <name type="scientific">Cupriavidus agavae</name>
    <dbReference type="NCBI Taxonomy" id="1001822"/>
    <lineage>
        <taxon>Bacteria</taxon>
        <taxon>Pseudomonadati</taxon>
        <taxon>Pseudomonadota</taxon>
        <taxon>Betaproteobacteria</taxon>
        <taxon>Burkholderiales</taxon>
        <taxon>Burkholderiaceae</taxon>
        <taxon>Cupriavidus</taxon>
    </lineage>
</organism>
<keyword evidence="4" id="KW-1185">Reference proteome</keyword>
<evidence type="ECO:0000313" key="3">
    <source>
        <dbReference type="EMBL" id="RZT38710.1"/>
    </source>
</evidence>
<dbReference type="GO" id="GO:0009361">
    <property type="term" value="C:succinate-CoA ligase complex (ADP-forming)"/>
    <property type="evidence" value="ECO:0007669"/>
    <property type="project" value="TreeGrafter"/>
</dbReference>
<dbReference type="Gene3D" id="3.40.50.261">
    <property type="entry name" value="Succinyl-CoA synthetase domains"/>
    <property type="match status" value="2"/>
</dbReference>
<dbReference type="InterPro" id="IPR005811">
    <property type="entry name" value="SUCC_ACL_C"/>
</dbReference>
<evidence type="ECO:0000259" key="2">
    <source>
        <dbReference type="Pfam" id="PF02629"/>
    </source>
</evidence>
<dbReference type="GO" id="GO:0005829">
    <property type="term" value="C:cytosol"/>
    <property type="evidence" value="ECO:0007669"/>
    <property type="project" value="TreeGrafter"/>
</dbReference>
<dbReference type="AlphaFoldDB" id="A0A4Q7S078"/>
<name>A0A4Q7S078_9BURK</name>
<dbReference type="PANTHER" id="PTHR11117:SF24">
    <property type="entry name" value="PROTEIN FDRA"/>
    <property type="match status" value="1"/>
</dbReference>
<dbReference type="InterPro" id="IPR003781">
    <property type="entry name" value="CoA-bd"/>
</dbReference>
<accession>A0A4Q7S078</accession>
<feature type="domain" description="ATP-citrate synthase/succinyl-CoA ligase C-terminal" evidence="1">
    <location>
        <begin position="350"/>
        <end position="510"/>
    </location>
</feature>
<evidence type="ECO:0000259" key="1">
    <source>
        <dbReference type="Pfam" id="PF00549"/>
    </source>
</evidence>
<dbReference type="OrthoDB" id="5580580at2"/>
<gene>
    <name evidence="3" type="ORF">EV147_3183</name>
</gene>
<dbReference type="Pfam" id="PF00549">
    <property type="entry name" value="Ligase_CoA"/>
    <property type="match status" value="1"/>
</dbReference>
<dbReference type="RefSeq" id="WP_130392149.1">
    <property type="nucleotide sequence ID" value="NZ_SGXM01000003.1"/>
</dbReference>
<evidence type="ECO:0000313" key="4">
    <source>
        <dbReference type="Proteomes" id="UP000291078"/>
    </source>
</evidence>
<dbReference type="NCBIfam" id="NF004760">
    <property type="entry name" value="PRK06091.1"/>
    <property type="match status" value="1"/>
</dbReference>
<dbReference type="Proteomes" id="UP000291078">
    <property type="component" value="Unassembled WGS sequence"/>
</dbReference>
<dbReference type="EMBL" id="SGXM01000003">
    <property type="protein sequence ID" value="RZT38710.1"/>
    <property type="molecule type" value="Genomic_DNA"/>
</dbReference>
<dbReference type="GO" id="GO:0006099">
    <property type="term" value="P:tricarboxylic acid cycle"/>
    <property type="evidence" value="ECO:0007669"/>
    <property type="project" value="TreeGrafter"/>
</dbReference>
<reference evidence="3 4" key="1">
    <citation type="journal article" date="2015" name="Stand. Genomic Sci.">
        <title>Genomic Encyclopedia of Bacterial and Archaeal Type Strains, Phase III: the genomes of soil and plant-associated and newly described type strains.</title>
        <authorList>
            <person name="Whitman W.B."/>
            <person name="Woyke T."/>
            <person name="Klenk H.P."/>
            <person name="Zhou Y."/>
            <person name="Lilburn T.G."/>
            <person name="Beck B.J."/>
            <person name="De Vos P."/>
            <person name="Vandamme P."/>
            <person name="Eisen J.A."/>
            <person name="Garrity G."/>
            <person name="Hugenholtz P."/>
            <person name="Kyrpides N.C."/>
        </authorList>
    </citation>
    <scope>NUCLEOTIDE SEQUENCE [LARGE SCALE GENOMIC DNA]</scope>
    <source>
        <strain evidence="3 4">ASC-9842</strain>
    </source>
</reference>
<dbReference type="Gene3D" id="3.40.50.720">
    <property type="entry name" value="NAD(P)-binding Rossmann-like Domain"/>
    <property type="match status" value="1"/>
</dbReference>
<dbReference type="GO" id="GO:0004775">
    <property type="term" value="F:succinate-CoA ligase (ADP-forming) activity"/>
    <property type="evidence" value="ECO:0007669"/>
    <property type="project" value="TreeGrafter"/>
</dbReference>
<sequence length="528" mass="54520">MTSTVVQFFPNLYRDSVALMQLSARLGRLPGVAQASAQMATRANLEQMAGAGLLDAVPEPRPNDVLLVLRGEAEALQGALQQAAALFDEKVSDTAGDARSEPLRSVQMAWDAGGARANLVLISTPGDYAAAEAMKALRLGMNAMLFSDNVSEAAEIALKQFAQSRNLLVMGPDCGTAIIDGLPLAFANVVARGDIGVVAASGTGLQQVTCLIDQYGRGITHAIGTGGHDLSEAVGGITMLTALAQLADDPATRVIVLISKPPAARVADKVLAAARQTGKPVVACFLGADPDALRAAGVVPANTLEDAARLAAALSDGTAPRDDADADALRKRAAGLAARLTPGQTQLRGLYCGGTFCYEALLMLQDALPDLRSNTPTGKVARVDDLWMSRGNTILDLGDDDFTRGRPHPMIDPGLRNERIVAEAADPGVAIILLDFVLGYGAHEDPAGNVLPSLRAAREAAAAAGREVIFIGHVCGTGSDPQNLGAQRAVLAEAGVQLADSNAQAVRLCRAVLAAHAAMATDGKGARA</sequence>
<proteinExistence type="predicted"/>